<evidence type="ECO:0000313" key="7">
    <source>
        <dbReference type="EMBL" id="AZK91629.1"/>
    </source>
</evidence>
<dbReference type="Gene3D" id="3.40.50.1000">
    <property type="entry name" value="HAD superfamily/HAD-like"/>
    <property type="match status" value="1"/>
</dbReference>
<keyword evidence="4" id="KW-0460">Magnesium</keyword>
<dbReference type="SUPFAM" id="SSF56784">
    <property type="entry name" value="HAD-like"/>
    <property type="match status" value="1"/>
</dbReference>
<organism evidence="7 11">
    <name type="scientific">Lactobacillus helveticus</name>
    <name type="common">Lactobacillus suntoryeus</name>
    <dbReference type="NCBI Taxonomy" id="1587"/>
    <lineage>
        <taxon>Bacteria</taxon>
        <taxon>Bacillati</taxon>
        <taxon>Bacillota</taxon>
        <taxon>Bacilli</taxon>
        <taxon>Lactobacillales</taxon>
        <taxon>Lactobacillaceae</taxon>
        <taxon>Lactobacillus</taxon>
    </lineage>
</organism>
<reference evidence="6 10" key="1">
    <citation type="submission" date="2015-08" db="EMBL/GenBank/DDBJ databases">
        <title>Complete genome sequence of Lactobacillus helveticus CAUH18, a probiotic strain originated from koumiss.</title>
        <authorList>
            <person name="Yang Y."/>
            <person name="Hao Y."/>
        </authorList>
    </citation>
    <scope>NUCLEOTIDE SEQUENCE [LARGE SCALE GENOMIC DNA]</scope>
    <source>
        <strain evidence="6 10">CAUH18</strain>
    </source>
</reference>
<dbReference type="Proteomes" id="UP000063930">
    <property type="component" value="Chromosome"/>
</dbReference>
<comment type="similarity">
    <text evidence="1">Belongs to the HAD-like hydrolase superfamily. CbbY/CbbZ/Gph/YieH family.</text>
</comment>
<dbReference type="RefSeq" id="WP_003630508.1">
    <property type="nucleotide sequence ID" value="NZ_BLYU01000282.1"/>
</dbReference>
<reference evidence="9" key="3">
    <citation type="submission" date="2019-09" db="EMBL/GenBank/DDBJ databases">
        <title>Comparative genomic analysis of Lactobacillus helveticus.</title>
        <authorList>
            <person name="Zhang H."/>
            <person name="Chen Y."/>
            <person name="Zhong Z."/>
        </authorList>
    </citation>
    <scope>NUCLEOTIDE SEQUENCE</scope>
    <source>
        <strain evidence="9">IMAU50013</strain>
    </source>
</reference>
<feature type="binding site" evidence="3">
    <location>
        <begin position="43"/>
        <end position="48"/>
    </location>
    <ligand>
        <name>substrate</name>
    </ligand>
</feature>
<dbReference type="GO" id="GO:0050308">
    <property type="term" value="F:sugar-phosphatase activity"/>
    <property type="evidence" value="ECO:0007669"/>
    <property type="project" value="TreeGrafter"/>
</dbReference>
<dbReference type="EMBL" id="CP012381">
    <property type="protein sequence ID" value="ALI53353.1"/>
    <property type="molecule type" value="Genomic_DNA"/>
</dbReference>
<feature type="binding site" evidence="3">
    <location>
        <position position="24"/>
    </location>
    <ligand>
        <name>substrate</name>
    </ligand>
</feature>
<feature type="binding site" evidence="4">
    <location>
        <position position="10"/>
    </location>
    <ligand>
        <name>Mg(2+)</name>
        <dbReference type="ChEBI" id="CHEBI:18420"/>
    </ligand>
</feature>
<feature type="binding site" evidence="3">
    <location>
        <begin position="8"/>
        <end position="10"/>
    </location>
    <ligand>
        <name>substrate</name>
    </ligand>
</feature>
<dbReference type="SFLD" id="SFLDS00003">
    <property type="entry name" value="Haloacid_Dehalogenase"/>
    <property type="match status" value="1"/>
</dbReference>
<protein>
    <submittedName>
        <fullName evidence="7">Beta-phosphoglucomutase</fullName>
        <ecNumber evidence="7">5.4.2.6</ecNumber>
    </submittedName>
</protein>
<dbReference type="Proteomes" id="UP000601587">
    <property type="component" value="Unassembled WGS sequence"/>
</dbReference>
<feature type="active site" description="Proton donor/acceptor" evidence="2">
    <location>
        <position position="10"/>
    </location>
</feature>
<dbReference type="EMBL" id="WCGB01000040">
    <property type="protein sequence ID" value="NRN92088.1"/>
    <property type="molecule type" value="Genomic_DNA"/>
</dbReference>
<dbReference type="CDD" id="cd02598">
    <property type="entry name" value="HAD_BPGM"/>
    <property type="match status" value="1"/>
</dbReference>
<evidence type="ECO:0000256" key="4">
    <source>
        <dbReference type="PIRSR" id="PIRSR610972-3"/>
    </source>
</evidence>
<dbReference type="InterPro" id="IPR023198">
    <property type="entry name" value="PGP-like_dom2"/>
</dbReference>
<keyword evidence="7" id="KW-0413">Isomerase</keyword>
<dbReference type="NCBIfam" id="TIGR01509">
    <property type="entry name" value="HAD-SF-IA-v3"/>
    <property type="match status" value="1"/>
</dbReference>
<feature type="binding site" evidence="3">
    <location>
        <position position="146"/>
    </location>
    <ligand>
        <name>substrate</name>
    </ligand>
</feature>
<dbReference type="InterPro" id="IPR010976">
    <property type="entry name" value="B-phosphoglucomutase_hydrolase"/>
</dbReference>
<feature type="binding site" evidence="3">
    <location>
        <position position="51"/>
    </location>
    <ligand>
        <name>substrate</name>
    </ligand>
</feature>
<dbReference type="InterPro" id="IPR036412">
    <property type="entry name" value="HAD-like_sf"/>
</dbReference>
<dbReference type="GO" id="GO:0008801">
    <property type="term" value="F:beta-phosphoglucomutase activity"/>
    <property type="evidence" value="ECO:0007669"/>
    <property type="project" value="UniProtKB-EC"/>
</dbReference>
<dbReference type="InterPro" id="IPR010972">
    <property type="entry name" value="Beta-PGM"/>
</dbReference>
<dbReference type="eggNOG" id="COG0637">
    <property type="taxonomic scope" value="Bacteria"/>
</dbReference>
<feature type="site" description="Important for catalytic activity and assists the phosphoryl transfer reaction to Asp8 by balancing charge and orienting the reacting groups" evidence="5">
    <location>
        <position position="146"/>
    </location>
</feature>
<dbReference type="InterPro" id="IPR051806">
    <property type="entry name" value="HAD-like_SPP"/>
</dbReference>
<evidence type="ECO:0000313" key="10">
    <source>
        <dbReference type="Proteomes" id="UP000063930"/>
    </source>
</evidence>
<evidence type="ECO:0000313" key="6">
    <source>
        <dbReference type="EMBL" id="ALI53353.1"/>
    </source>
</evidence>
<reference evidence="8" key="4">
    <citation type="submission" date="2020-07" db="EMBL/GenBank/DDBJ databases">
        <title>Draft genome sequence of Lactobacillus helveticus strain JCM 1062.</title>
        <authorList>
            <person name="Endo A."/>
            <person name="Maeno S."/>
            <person name="Kido Y."/>
        </authorList>
    </citation>
    <scope>NUCLEOTIDE SEQUENCE</scope>
    <source>
        <strain evidence="8">JCM 1062</strain>
    </source>
</reference>
<sequence>MLKGLLFDLDGVLTNSAKFHLTAWNNLAKELGITLTDEQLNSLRGISRMDSLELILKYGGQEDKYTEAEKEKFAAEKNAKFVEQVETMTPKDILPGIPELLADAKKQNLKMVIASASKNAPKILTRLGIMDEFDGIVDPATLHHGKPDPEIYEKAQAIAGLKTDEVISFEDAAAGIESIKAAGQFAVGIGDEKLLKSKGADYVVPSTADLKLSEIEKVFEEKE</sequence>
<dbReference type="InterPro" id="IPR006439">
    <property type="entry name" value="HAD-SF_hydro_IA"/>
</dbReference>
<dbReference type="GO" id="GO:0000287">
    <property type="term" value="F:magnesium ion binding"/>
    <property type="evidence" value="ECO:0007669"/>
    <property type="project" value="InterPro"/>
</dbReference>
<dbReference type="PRINTS" id="PR00413">
    <property type="entry name" value="HADHALOGNASE"/>
</dbReference>
<proteinExistence type="inferred from homology"/>
<dbReference type="PANTHER" id="PTHR43481:SF4">
    <property type="entry name" value="GLYCEROL-1-PHOSPHATE PHOSPHOHYDROLASE 1-RELATED"/>
    <property type="match status" value="1"/>
</dbReference>
<reference evidence="7 11" key="2">
    <citation type="submission" date="2017-02" db="EMBL/GenBank/DDBJ databases">
        <title>Complete genome sequence of Lactobacillus helveticus.</title>
        <authorList>
            <person name="Kim J.F."/>
            <person name="Chung Y."/>
            <person name="Kwak M."/>
        </authorList>
    </citation>
    <scope>NUCLEOTIDE SEQUENCE [LARGE SCALE GENOMIC DNA]</scope>
    <source>
        <strain evidence="7 11">LH5</strain>
    </source>
</reference>
<feature type="binding site" evidence="3">
    <location>
        <begin position="115"/>
        <end position="119"/>
    </location>
    <ligand>
        <name>substrate</name>
    </ligand>
</feature>
<dbReference type="InterPro" id="IPR023214">
    <property type="entry name" value="HAD_sf"/>
</dbReference>
<dbReference type="NCBIfam" id="TIGR02009">
    <property type="entry name" value="PGMB-YQAB-SF"/>
    <property type="match status" value="1"/>
</dbReference>
<evidence type="ECO:0000256" key="5">
    <source>
        <dbReference type="PIRSR" id="PIRSR610972-4"/>
    </source>
</evidence>
<dbReference type="Pfam" id="PF00702">
    <property type="entry name" value="Hydrolase"/>
    <property type="match status" value="1"/>
</dbReference>
<feature type="binding site" evidence="4">
    <location>
        <position position="171"/>
    </location>
    <ligand>
        <name>Mg(2+)</name>
        <dbReference type="ChEBI" id="CHEBI:18420"/>
    </ligand>
</feature>
<dbReference type="GO" id="GO:0005975">
    <property type="term" value="P:carbohydrate metabolic process"/>
    <property type="evidence" value="ECO:0007669"/>
    <property type="project" value="InterPro"/>
</dbReference>
<feature type="binding site" evidence="4">
    <location>
        <position position="8"/>
    </location>
    <ligand>
        <name>Mg(2+)</name>
        <dbReference type="ChEBI" id="CHEBI:18420"/>
    </ligand>
</feature>
<dbReference type="OMA" id="FHEQAWH"/>
<dbReference type="Gene3D" id="1.10.150.240">
    <property type="entry name" value="Putative phosphatase, domain 2"/>
    <property type="match status" value="1"/>
</dbReference>
<feature type="active site" description="Nucleophile" evidence="2">
    <location>
        <position position="8"/>
    </location>
</feature>
<evidence type="ECO:0000313" key="11">
    <source>
        <dbReference type="Proteomes" id="UP000267945"/>
    </source>
</evidence>
<dbReference type="SFLD" id="SFLDG01135">
    <property type="entry name" value="C1.5.6:_HAD__Beta-PGM__Phospha"/>
    <property type="match status" value="1"/>
</dbReference>
<dbReference type="NCBIfam" id="TIGR01990">
    <property type="entry name" value="bPGM"/>
    <property type="match status" value="1"/>
</dbReference>
<dbReference type="Proteomes" id="UP000267945">
    <property type="component" value="Chromosome"/>
</dbReference>
<feature type="binding site" evidence="3">
    <location>
        <position position="77"/>
    </location>
    <ligand>
        <name>substrate</name>
    </ligand>
</feature>
<evidence type="ECO:0000313" key="8">
    <source>
        <dbReference type="EMBL" id="GFP13004.1"/>
    </source>
</evidence>
<evidence type="ECO:0000256" key="1">
    <source>
        <dbReference type="ARBA" id="ARBA00006171"/>
    </source>
</evidence>
<keyword evidence="4" id="KW-0479">Metal-binding</keyword>
<feature type="site" description="Important for catalytic activity and assists the phosphoryl transfer reaction to Asp8 by balancing charge and orienting the reacting groups" evidence="5">
    <location>
        <position position="115"/>
    </location>
</feature>
<dbReference type="PANTHER" id="PTHR43481">
    <property type="entry name" value="FRUCTOSE-1-PHOSPHATE PHOSPHATASE"/>
    <property type="match status" value="1"/>
</dbReference>
<evidence type="ECO:0000256" key="3">
    <source>
        <dbReference type="PIRSR" id="PIRSR610972-2"/>
    </source>
</evidence>
<dbReference type="SFLD" id="SFLDG01129">
    <property type="entry name" value="C1.5:_HAD__Beta-PGM__Phosphata"/>
    <property type="match status" value="1"/>
</dbReference>
<dbReference type="Proteomes" id="UP000630086">
    <property type="component" value="Unassembled WGS sequence"/>
</dbReference>
<evidence type="ECO:0000313" key="9">
    <source>
        <dbReference type="EMBL" id="NRN92088.1"/>
    </source>
</evidence>
<gene>
    <name evidence="7" type="primary">yvdM</name>
    <name evidence="8" type="synonym">pgmB</name>
    <name evidence="6" type="ORF">ALV80_10305</name>
    <name evidence="9" type="ORF">IMAU50013_01635</name>
    <name evidence="7" type="ORF">LH5_01387</name>
    <name evidence="8" type="ORF">LHEJCM1062_08760</name>
</gene>
<dbReference type="EC" id="5.4.2.6" evidence="7"/>
<dbReference type="EMBL" id="BLYV01000187">
    <property type="protein sequence ID" value="GFP13004.1"/>
    <property type="molecule type" value="Genomic_DNA"/>
</dbReference>
<comment type="cofactor">
    <cofactor evidence="4">
        <name>Mg(2+)</name>
        <dbReference type="ChEBI" id="CHEBI:18420"/>
    </cofactor>
    <text evidence="4">Binds 2 magnesium ions per subunit.</text>
</comment>
<dbReference type="GeneID" id="99757533"/>
<evidence type="ECO:0000256" key="2">
    <source>
        <dbReference type="PIRSR" id="PIRSR610972-1"/>
    </source>
</evidence>
<name>A0A0N9ZKD0_LACHE</name>
<dbReference type="EMBL" id="CP019581">
    <property type="protein sequence ID" value="AZK91629.1"/>
    <property type="molecule type" value="Genomic_DNA"/>
</dbReference>
<feature type="binding site" evidence="4">
    <location>
        <position position="170"/>
    </location>
    <ligand>
        <name>Mg(2+)</name>
        <dbReference type="ChEBI" id="CHEBI:18420"/>
    </ligand>
</feature>
<dbReference type="AlphaFoldDB" id="A0A0N9ZKD0"/>
<accession>A0A0N9ZKD0</accession>